<feature type="transmembrane region" description="Helical" evidence="9">
    <location>
        <begin position="265"/>
        <end position="284"/>
    </location>
</feature>
<dbReference type="InterPro" id="IPR004776">
    <property type="entry name" value="Mem_transp_PIN-like"/>
</dbReference>
<dbReference type="GO" id="GO:0009734">
    <property type="term" value="P:auxin-activated signaling pathway"/>
    <property type="evidence" value="ECO:0007669"/>
    <property type="project" value="UniProtKB-KW"/>
</dbReference>
<dbReference type="Pfam" id="PF03547">
    <property type="entry name" value="Mem_trans"/>
    <property type="match status" value="1"/>
</dbReference>
<evidence type="ECO:0000256" key="3">
    <source>
        <dbReference type="ARBA" id="ARBA00022448"/>
    </source>
</evidence>
<dbReference type="AlphaFoldDB" id="A0AA38FFG6"/>
<dbReference type="GO" id="GO:0010329">
    <property type="term" value="F:auxin efflux transmembrane transporter activity"/>
    <property type="evidence" value="ECO:0007669"/>
    <property type="project" value="TreeGrafter"/>
</dbReference>
<keyword evidence="7" id="KW-0927">Auxin signaling pathway</keyword>
<keyword evidence="5 9" id="KW-1133">Transmembrane helix</keyword>
<keyword evidence="4 9" id="KW-0812">Transmembrane</keyword>
<dbReference type="Proteomes" id="UP000824469">
    <property type="component" value="Unassembled WGS sequence"/>
</dbReference>
<dbReference type="GO" id="GO:0009926">
    <property type="term" value="P:auxin polar transport"/>
    <property type="evidence" value="ECO:0007669"/>
    <property type="project" value="TreeGrafter"/>
</dbReference>
<reference evidence="10 11" key="1">
    <citation type="journal article" date="2021" name="Nat. Plants">
        <title>The Taxus genome provides insights into paclitaxel biosynthesis.</title>
        <authorList>
            <person name="Xiong X."/>
            <person name="Gou J."/>
            <person name="Liao Q."/>
            <person name="Li Y."/>
            <person name="Zhou Q."/>
            <person name="Bi G."/>
            <person name="Li C."/>
            <person name="Du R."/>
            <person name="Wang X."/>
            <person name="Sun T."/>
            <person name="Guo L."/>
            <person name="Liang H."/>
            <person name="Lu P."/>
            <person name="Wu Y."/>
            <person name="Zhang Z."/>
            <person name="Ro D.K."/>
            <person name="Shang Y."/>
            <person name="Huang S."/>
            <person name="Yan J."/>
        </authorList>
    </citation>
    <scope>NUCLEOTIDE SEQUENCE [LARGE SCALE GENOMIC DNA]</scope>
    <source>
        <strain evidence="10">Ta-2019</strain>
    </source>
</reference>
<evidence type="ECO:0000256" key="8">
    <source>
        <dbReference type="SAM" id="MobiDB-lite"/>
    </source>
</evidence>
<keyword evidence="6 9" id="KW-0472">Membrane</keyword>
<evidence type="ECO:0000256" key="7">
    <source>
        <dbReference type="ARBA" id="ARBA00023294"/>
    </source>
</evidence>
<evidence type="ECO:0008006" key="12">
    <source>
        <dbReference type="Google" id="ProtNLM"/>
    </source>
</evidence>
<evidence type="ECO:0000256" key="4">
    <source>
        <dbReference type="ARBA" id="ARBA00022692"/>
    </source>
</evidence>
<evidence type="ECO:0000256" key="2">
    <source>
        <dbReference type="ARBA" id="ARBA00009177"/>
    </source>
</evidence>
<accession>A0AA38FFG6</accession>
<keyword evidence="11" id="KW-1185">Reference proteome</keyword>
<evidence type="ECO:0000313" key="11">
    <source>
        <dbReference type="Proteomes" id="UP000824469"/>
    </source>
</evidence>
<evidence type="ECO:0000256" key="1">
    <source>
        <dbReference type="ARBA" id="ARBA00004141"/>
    </source>
</evidence>
<sequence length="331" mass="35753">HIMPESSTSQIGCLDIMYKSIQPTRSVQSIGSTSPTGETLSTVSAGRSVSPKDQYNRKNGNYESVIHLGSGRTHSNRHLGLLSENSLQLAKMVSQSAINYSPKLGDDAKELHMFICSSGSSFSEGKYTLKLQSLINPAAMSEPRQHWEELQLHGDSFTAGKQLSGFQGELAGHVKEDSRFPDLIPTSMPTPITSQLLQEDGHERQDIHSKLPNVALVIKLILTTVCSKLVYNPNSYASLLGILWALISARWDLEMPQIVKGSITILSNAGLGLAMFSLGLFMALQPRIIACGPYLAIIGMVLRFLAGPAAMAVASVAVGLRGSILHLSIIQ</sequence>
<feature type="transmembrane region" description="Helical" evidence="9">
    <location>
        <begin position="236"/>
        <end position="253"/>
    </location>
</feature>
<feature type="non-terminal residue" evidence="10">
    <location>
        <position position="331"/>
    </location>
</feature>
<dbReference type="PANTHER" id="PTHR31752">
    <property type="entry name" value="AUXIN EFFLUX CARRIER COMPONENT 1B-RELATED"/>
    <property type="match status" value="1"/>
</dbReference>
<comment type="similarity">
    <text evidence="2">Belongs to the auxin efflux carrier (TC 2.A.69.1) family.</text>
</comment>
<dbReference type="EMBL" id="JAHRHJ020000010">
    <property type="protein sequence ID" value="KAH9299216.1"/>
    <property type="molecule type" value="Genomic_DNA"/>
</dbReference>
<comment type="caution">
    <text evidence="10">The sequence shown here is derived from an EMBL/GenBank/DDBJ whole genome shotgun (WGS) entry which is preliminary data.</text>
</comment>
<proteinExistence type="inferred from homology"/>
<dbReference type="GO" id="GO:0005886">
    <property type="term" value="C:plasma membrane"/>
    <property type="evidence" value="ECO:0007669"/>
    <property type="project" value="TreeGrafter"/>
</dbReference>
<gene>
    <name evidence="10" type="ORF">KI387_030898</name>
</gene>
<evidence type="ECO:0000256" key="6">
    <source>
        <dbReference type="ARBA" id="ARBA00023136"/>
    </source>
</evidence>
<dbReference type="PANTHER" id="PTHR31752:SF2">
    <property type="entry name" value="AUXIN EFFLUX CARRIER COMPONENT 5"/>
    <property type="match status" value="1"/>
</dbReference>
<evidence type="ECO:0000256" key="5">
    <source>
        <dbReference type="ARBA" id="ARBA00022989"/>
    </source>
</evidence>
<feature type="transmembrane region" description="Helical" evidence="9">
    <location>
        <begin position="296"/>
        <end position="320"/>
    </location>
</feature>
<feature type="region of interest" description="Disordered" evidence="8">
    <location>
        <begin position="27"/>
        <end position="58"/>
    </location>
</feature>
<evidence type="ECO:0000313" key="10">
    <source>
        <dbReference type="EMBL" id="KAH9299216.1"/>
    </source>
</evidence>
<keyword evidence="3" id="KW-0813">Transport</keyword>
<protein>
    <recommendedName>
        <fullName evidence="12">PIN-like protein</fullName>
    </recommendedName>
</protein>
<dbReference type="GO" id="GO:0005783">
    <property type="term" value="C:endoplasmic reticulum"/>
    <property type="evidence" value="ECO:0007669"/>
    <property type="project" value="TreeGrafter"/>
</dbReference>
<dbReference type="InterPro" id="IPR051107">
    <property type="entry name" value="Auxin_Efflux_Carrier"/>
</dbReference>
<evidence type="ECO:0000256" key="9">
    <source>
        <dbReference type="SAM" id="Phobius"/>
    </source>
</evidence>
<comment type="subcellular location">
    <subcellularLocation>
        <location evidence="1">Membrane</location>
        <topology evidence="1">Multi-pass membrane protein</topology>
    </subcellularLocation>
</comment>
<feature type="non-terminal residue" evidence="10">
    <location>
        <position position="1"/>
    </location>
</feature>
<name>A0AA38FFG6_TAXCH</name>
<organism evidence="10 11">
    <name type="scientific">Taxus chinensis</name>
    <name type="common">Chinese yew</name>
    <name type="synonym">Taxus wallichiana var. chinensis</name>
    <dbReference type="NCBI Taxonomy" id="29808"/>
    <lineage>
        <taxon>Eukaryota</taxon>
        <taxon>Viridiplantae</taxon>
        <taxon>Streptophyta</taxon>
        <taxon>Embryophyta</taxon>
        <taxon>Tracheophyta</taxon>
        <taxon>Spermatophyta</taxon>
        <taxon>Pinopsida</taxon>
        <taxon>Pinidae</taxon>
        <taxon>Conifers II</taxon>
        <taxon>Cupressales</taxon>
        <taxon>Taxaceae</taxon>
        <taxon>Taxus</taxon>
    </lineage>
</organism>